<dbReference type="Pfam" id="PF09479">
    <property type="entry name" value="Flg_new"/>
    <property type="match status" value="3"/>
</dbReference>
<evidence type="ECO:0000313" key="2">
    <source>
        <dbReference type="EMBL" id="UOM50127.1"/>
    </source>
</evidence>
<protein>
    <submittedName>
        <fullName evidence="2">InlB B-repeat-containing protein</fullName>
    </submittedName>
</protein>
<dbReference type="NCBIfam" id="TIGR02543">
    <property type="entry name" value="List_Bact_rpt"/>
    <property type="match status" value="2"/>
</dbReference>
<name>A0ABY4DAY4_9SPIR</name>
<dbReference type="EMBL" id="CP094929">
    <property type="protein sequence ID" value="UOM50127.1"/>
    <property type="molecule type" value="Genomic_DNA"/>
</dbReference>
<dbReference type="Proteomes" id="UP000829708">
    <property type="component" value="Chromosome"/>
</dbReference>
<dbReference type="InterPro" id="IPR042229">
    <property type="entry name" value="Listeria/Bacterioides_rpt_sf"/>
</dbReference>
<evidence type="ECO:0000256" key="1">
    <source>
        <dbReference type="ARBA" id="ARBA00004196"/>
    </source>
</evidence>
<evidence type="ECO:0000313" key="3">
    <source>
        <dbReference type="Proteomes" id="UP000829708"/>
    </source>
</evidence>
<comment type="subcellular location">
    <subcellularLocation>
        <location evidence="1">Cell envelope</location>
    </subcellularLocation>
</comment>
<reference evidence="3" key="1">
    <citation type="journal article" date="2024" name="J Bioinform Genom">
        <title>Complete genome sequence of the type strain bacterium Sphaerochaeta associata GLS2t (VKM B-2742)t.</title>
        <authorList>
            <person name="Troshina O.Y."/>
            <person name="Tepeeva A.N."/>
            <person name="Arzamasceva V.O."/>
            <person name="Whitman W.B."/>
            <person name="Varghese N."/>
            <person name="Shapiro N."/>
            <person name="Woyke T."/>
            <person name="Kripides N.C."/>
            <person name="Vasilenko O.V."/>
        </authorList>
    </citation>
    <scope>NUCLEOTIDE SEQUENCE [LARGE SCALE GENOMIC DNA]</scope>
    <source>
        <strain evidence="3">GLS2T</strain>
    </source>
</reference>
<organism evidence="2 3">
    <name type="scientific">Sphaerochaeta associata</name>
    <dbReference type="NCBI Taxonomy" id="1129264"/>
    <lineage>
        <taxon>Bacteria</taxon>
        <taxon>Pseudomonadati</taxon>
        <taxon>Spirochaetota</taxon>
        <taxon>Spirochaetia</taxon>
        <taxon>Spirochaetales</taxon>
        <taxon>Sphaerochaetaceae</taxon>
        <taxon>Sphaerochaeta</taxon>
    </lineage>
</organism>
<dbReference type="Gene3D" id="2.60.40.4270">
    <property type="entry name" value="Listeria-Bacteroides repeat domain"/>
    <property type="match status" value="3"/>
</dbReference>
<accession>A0ABY4DAY4</accession>
<proteinExistence type="predicted"/>
<dbReference type="RefSeq" id="WP_244771519.1">
    <property type="nucleotide sequence ID" value="NZ_CP094929.1"/>
</dbReference>
<keyword evidence="3" id="KW-1185">Reference proteome</keyword>
<sequence length="621" mass="70153">MKKIWILTAVIFCLAGLSLFGGGVNENTTYARTILERRDSVSTYFQQVVQPFTLKNGPLQLTAVPLLSETYVLSEYPDMKNKRYSTPQMASRLELQTKALDRQQEMSGIFLVFLRYERNDELIGSSSFTIDPRFFEYMFLDNDKGDFLRVGNHPVVRAKKVDAYNEVLEFWVTFGENEEERRKFFQGSETVYISVTDFGFEGKVISYKLPISGMFQEMPTEPKEVLLSIRSGLRVAFNGADTPDLTGQTFGSVIGEPAKPSRKGYSFEGWYNDAQYGLAWDFKNDVLLDDMTLYAKWRVNDYSVTLDSQGGSGGTGSITVGYGVSMPSASAPTRSGYIFDGYFDDMDGRGTAYYSDTMESLKTWDKSEPVKLYAKWIRLKSVKFDSSGGSSINPISNISPGSTIAEPAIPYKKGYVFEGWYKDTGYSIPWDFESDKILSDMILYANWRDYYIIGDVGPAGGVIFYDKGSNSDGWRYLEAASASHEFSEKVWGGMYITVKGTETAIGTGKSNTEKIVARFGNSEPHKFKADYAAKVCADLVVIKDGVTYDDWFLPSKDELMLYYDLSHNLRGNYQEVLSESGYYWSSSEYSGYYAWLQNFRNGGQNANSRDLEFRVIPVRAF</sequence>
<dbReference type="InterPro" id="IPR013378">
    <property type="entry name" value="InlB-like_B-rpt"/>
</dbReference>
<gene>
    <name evidence="2" type="ORF">MUG09_11235</name>
</gene>